<proteinExistence type="inferred from homology"/>
<dbReference type="InterPro" id="IPR036291">
    <property type="entry name" value="NAD(P)-bd_dom_sf"/>
</dbReference>
<dbReference type="SUPFAM" id="SSF51735">
    <property type="entry name" value="NAD(P)-binding Rossmann-fold domains"/>
    <property type="match status" value="1"/>
</dbReference>
<dbReference type="Pfam" id="PF03435">
    <property type="entry name" value="Sacchrp_dh_NADP"/>
    <property type="match status" value="1"/>
</dbReference>
<dbReference type="PANTHER" id="PTHR12286">
    <property type="entry name" value="SACCHAROPINE DEHYDROGENASE-LIKE OXIDOREDUCTASE"/>
    <property type="match status" value="1"/>
</dbReference>
<dbReference type="GO" id="GO:0005811">
    <property type="term" value="C:lipid droplet"/>
    <property type="evidence" value="ECO:0007669"/>
    <property type="project" value="TreeGrafter"/>
</dbReference>
<keyword evidence="2" id="KW-0812">Transmembrane</keyword>
<organism evidence="4">
    <name type="scientific">Lotharella oceanica</name>
    <dbReference type="NCBI Taxonomy" id="641309"/>
    <lineage>
        <taxon>Eukaryota</taxon>
        <taxon>Sar</taxon>
        <taxon>Rhizaria</taxon>
        <taxon>Cercozoa</taxon>
        <taxon>Chlorarachniophyceae</taxon>
        <taxon>Lotharella</taxon>
    </lineage>
</organism>
<reference evidence="4" key="1">
    <citation type="submission" date="2021-01" db="EMBL/GenBank/DDBJ databases">
        <authorList>
            <person name="Corre E."/>
            <person name="Pelletier E."/>
            <person name="Niang G."/>
            <person name="Scheremetjew M."/>
            <person name="Finn R."/>
            <person name="Kale V."/>
            <person name="Holt S."/>
            <person name="Cochrane G."/>
            <person name="Meng A."/>
            <person name="Brown T."/>
            <person name="Cohen L."/>
        </authorList>
    </citation>
    <scope>NUCLEOTIDE SEQUENCE</scope>
    <source>
        <strain evidence="4">CCMP622</strain>
    </source>
</reference>
<dbReference type="EMBL" id="HBHP01009771">
    <property type="protein sequence ID" value="CAD9756112.1"/>
    <property type="molecule type" value="Transcribed_RNA"/>
</dbReference>
<accession>A0A7S2XAM0</accession>
<dbReference type="AlphaFoldDB" id="A0A7S2XAM0"/>
<dbReference type="InterPro" id="IPR051276">
    <property type="entry name" value="Saccharopine_DH-like_oxidrdct"/>
</dbReference>
<feature type="domain" description="Saccharopine dehydrogenase NADP binding" evidence="3">
    <location>
        <begin position="88"/>
        <end position="217"/>
    </location>
</feature>
<feature type="transmembrane region" description="Helical" evidence="2">
    <location>
        <begin position="85"/>
        <end position="104"/>
    </location>
</feature>
<protein>
    <recommendedName>
        <fullName evidence="3">Saccharopine dehydrogenase NADP binding domain-containing protein</fullName>
    </recommendedName>
</protein>
<dbReference type="PANTHER" id="PTHR12286:SF5">
    <property type="entry name" value="SACCHAROPINE DEHYDROGENASE-LIKE OXIDOREDUCTASE"/>
    <property type="match status" value="1"/>
</dbReference>
<name>A0A7S2XAM0_9EUKA</name>
<dbReference type="GO" id="GO:0005739">
    <property type="term" value="C:mitochondrion"/>
    <property type="evidence" value="ECO:0007669"/>
    <property type="project" value="TreeGrafter"/>
</dbReference>
<dbReference type="GO" id="GO:0005886">
    <property type="term" value="C:plasma membrane"/>
    <property type="evidence" value="ECO:0007669"/>
    <property type="project" value="TreeGrafter"/>
</dbReference>
<sequence length="490" mass="54457">MQDGYGPEFKDKTRTYAGCSALPQFLLQTFVLFPVWLMVVVPLMLIYQGIVMLVRLCSPVKPRDPFKGITTEPIQNRPSMDERKLDFVLCGATGFTGTLAAEYLTQIYGMKKYKWAIAGRKQSKLENLKSHLATINPEMKSLPTIVANNKNADDMEQLCLKTKLVMSTVGPYVLYGSELVAACARAGTHYVDITGEIAWVRHVIERLDATARTTGARIVNCCGHDSVPWDLVVYEASKAFRKQGDELKDIRIFDEFKGVASGGTIATLFESFQKPLTKSKRKDGDKRFDPMVTNSEQKKATSKIVTSLPKLCCYYSKENEEYVGPFVMAPVNSNVVKRSNALLGYTERLKYYEVETHSGCMAAWLSVLQSLWFATAIFFPPWKVVMMMTLPSPGQGPSREQMQAGYLKVKAIARSHAGNKQVVRLGFSVDPAYEDTARMMVECGLCSLDEAAEKEGVAGVISPMVAFGSRLTERLVRNGRGCHFSIGAVE</sequence>
<keyword evidence="2" id="KW-1133">Transmembrane helix</keyword>
<evidence type="ECO:0000256" key="1">
    <source>
        <dbReference type="ARBA" id="ARBA00038048"/>
    </source>
</evidence>
<dbReference type="GO" id="GO:0009247">
    <property type="term" value="P:glycolipid biosynthetic process"/>
    <property type="evidence" value="ECO:0007669"/>
    <property type="project" value="TreeGrafter"/>
</dbReference>
<comment type="similarity">
    <text evidence="1">Belongs to the saccharopine dehydrogenase family.</text>
</comment>
<evidence type="ECO:0000259" key="3">
    <source>
        <dbReference type="Pfam" id="PF03435"/>
    </source>
</evidence>
<dbReference type="InterPro" id="IPR005097">
    <property type="entry name" value="Sacchrp_dh_NADP-bd"/>
</dbReference>
<keyword evidence="2" id="KW-0472">Membrane</keyword>
<evidence type="ECO:0000256" key="2">
    <source>
        <dbReference type="SAM" id="Phobius"/>
    </source>
</evidence>
<feature type="transmembrane region" description="Helical" evidence="2">
    <location>
        <begin position="30"/>
        <end position="54"/>
    </location>
</feature>
<evidence type="ECO:0000313" key="4">
    <source>
        <dbReference type="EMBL" id="CAD9756112.1"/>
    </source>
</evidence>
<dbReference type="Gene3D" id="3.40.50.720">
    <property type="entry name" value="NAD(P)-binding Rossmann-like Domain"/>
    <property type="match status" value="1"/>
</dbReference>
<gene>
    <name evidence="4" type="ORF">LSP00402_LOCUS6038</name>
</gene>